<dbReference type="RefSeq" id="WP_149357290.1">
    <property type="nucleotide sequence ID" value="NZ_BKBW01000023.1"/>
</dbReference>
<evidence type="ECO:0000313" key="1">
    <source>
        <dbReference type="EMBL" id="GEQ78077.1"/>
    </source>
</evidence>
<dbReference type="Proteomes" id="UP000323105">
    <property type="component" value="Unassembled WGS sequence"/>
</dbReference>
<proteinExistence type="predicted"/>
<accession>A0A5A7MJT5</accession>
<name>A0A5A7MJT5_COMTE</name>
<evidence type="ECO:0000313" key="2">
    <source>
        <dbReference type="Proteomes" id="UP000323105"/>
    </source>
</evidence>
<organism evidence="1 2">
    <name type="scientific">Comamonas testosteroni</name>
    <name type="common">Pseudomonas testosteroni</name>
    <dbReference type="NCBI Taxonomy" id="285"/>
    <lineage>
        <taxon>Bacteria</taxon>
        <taxon>Pseudomonadati</taxon>
        <taxon>Pseudomonadota</taxon>
        <taxon>Betaproteobacteria</taxon>
        <taxon>Burkholderiales</taxon>
        <taxon>Comamonadaceae</taxon>
        <taxon>Comamonas</taxon>
    </lineage>
</organism>
<dbReference type="EMBL" id="BKBW01000023">
    <property type="protein sequence ID" value="GEQ78077.1"/>
    <property type="molecule type" value="Genomic_DNA"/>
</dbReference>
<gene>
    <name evidence="1" type="ORF">CTTA_5082</name>
</gene>
<evidence type="ECO:0008006" key="3">
    <source>
        <dbReference type="Google" id="ProtNLM"/>
    </source>
</evidence>
<sequence>MTIIKTIAQHPACAEFWLRELHAKIPTWRPIETAPKDGMRILLRSRSGNIADGSWSALRGTWEWPHTMLTPAHWMPLPEPPHSTDKRLMRFPLQI</sequence>
<reference evidence="1 2" key="1">
    <citation type="journal article" date="2019" name="Microbiol. Resour. Announc.">
        <title>Draft Genome Sequence of Comamonas testosteroni TA441, a Bacterium That Has a Cryptic Phenol Degradation Gene Cluster.</title>
        <authorList>
            <person name="Arai H."/>
            <person name="Ishii M."/>
        </authorList>
    </citation>
    <scope>NUCLEOTIDE SEQUENCE [LARGE SCALE GENOMIC DNA]</scope>
    <source>
        <strain evidence="1 2">TA441</strain>
    </source>
</reference>
<protein>
    <recommendedName>
        <fullName evidence="3">DUF551 domain-containing protein</fullName>
    </recommendedName>
</protein>
<dbReference type="AlphaFoldDB" id="A0A5A7MJT5"/>
<comment type="caution">
    <text evidence="1">The sequence shown here is derived from an EMBL/GenBank/DDBJ whole genome shotgun (WGS) entry which is preliminary data.</text>
</comment>